<protein>
    <submittedName>
        <fullName evidence="2">Uncharacterized protein</fullName>
    </submittedName>
</protein>
<evidence type="ECO:0000256" key="1">
    <source>
        <dbReference type="SAM" id="Phobius"/>
    </source>
</evidence>
<dbReference type="Proteomes" id="UP000009234">
    <property type="component" value="Chromosome"/>
</dbReference>
<proteinExistence type="predicted"/>
<accession>F6DR14</accession>
<dbReference type="RefSeq" id="WP_013841502.1">
    <property type="nucleotide sequence ID" value="NC_015589.1"/>
</dbReference>
<feature type="transmembrane region" description="Helical" evidence="1">
    <location>
        <begin position="144"/>
        <end position="163"/>
    </location>
</feature>
<name>F6DR14_DESRL</name>
<dbReference type="PANTHER" id="PTHR37305:SF1">
    <property type="entry name" value="MEMBRANE PROTEIN"/>
    <property type="match status" value="1"/>
</dbReference>
<feature type="transmembrane region" description="Helical" evidence="1">
    <location>
        <begin position="210"/>
        <end position="235"/>
    </location>
</feature>
<feature type="transmembrane region" description="Helical" evidence="1">
    <location>
        <begin position="170"/>
        <end position="190"/>
    </location>
</feature>
<reference evidence="3" key="1">
    <citation type="submission" date="2011-05" db="EMBL/GenBank/DDBJ databases">
        <title>Complete sequence of Desulfotomaculum ruminis DSM 2154.</title>
        <authorList>
            <person name="Lucas S."/>
            <person name="Copeland A."/>
            <person name="Lapidus A."/>
            <person name="Cheng J.-F."/>
            <person name="Goodwin L."/>
            <person name="Pitluck S."/>
            <person name="Lu M."/>
            <person name="Detter J.C."/>
            <person name="Han C."/>
            <person name="Tapia R."/>
            <person name="Land M."/>
            <person name="Hauser L."/>
            <person name="Kyrpides N."/>
            <person name="Ivanova N."/>
            <person name="Mikhailova N."/>
            <person name="Pagani I."/>
            <person name="Stams A.J.M."/>
            <person name="Plugge C.M."/>
            <person name="Muyzer G."/>
            <person name="Kuever J."/>
            <person name="Parshina S.N."/>
            <person name="Ivanova A.E."/>
            <person name="Nazina T.N."/>
            <person name="Brambilla E."/>
            <person name="Spring S."/>
            <person name="Klenk H.-P."/>
            <person name="Woyke T."/>
        </authorList>
    </citation>
    <scope>NUCLEOTIDE SEQUENCE [LARGE SCALE GENOMIC DNA]</scope>
    <source>
        <strain evidence="3">ATCC 23193 / DSM 2154 / NCIB 8452 / DL</strain>
    </source>
</reference>
<dbReference type="AlphaFoldDB" id="F6DR14"/>
<evidence type="ECO:0000313" key="2">
    <source>
        <dbReference type="EMBL" id="AEG59733.1"/>
    </source>
</evidence>
<dbReference type="PANTHER" id="PTHR37305">
    <property type="entry name" value="INTEGRAL MEMBRANE PROTEIN-RELATED"/>
    <property type="match status" value="1"/>
</dbReference>
<feature type="transmembrane region" description="Helical" evidence="1">
    <location>
        <begin position="52"/>
        <end position="78"/>
    </location>
</feature>
<dbReference type="OrthoDB" id="4336274at2"/>
<sequence length="244" mass="27142">MFKMIRLEFMKWKRSKILLGAIATTLIGPFVASVSAYSKQHGSNLPADWDSFFAVALQVNLSLLFPILFGALSAYAFVQEYQDRTIINLFTLPESRAKILLAKMFTVLGTLLMLIVVCLVFTLIGGRLMLSVPLTFETLLRLSSLSLITGIMVLCFIPVFAYIGIKTRHFIPPLVGATGFTLLNFAALVSPTYGPLVPTSIPVFYLLNAIGWRASIPFVWSVLLPIFALSMLLCLREYVNQNIH</sequence>
<dbReference type="KEGG" id="dru:Desru_1467"/>
<dbReference type="eggNOG" id="COG1277">
    <property type="taxonomic scope" value="Bacteria"/>
</dbReference>
<keyword evidence="1" id="KW-0812">Transmembrane</keyword>
<dbReference type="HOGENOM" id="CLU_1136622_0_0_9"/>
<reference evidence="2 3" key="2">
    <citation type="journal article" date="2012" name="Stand. Genomic Sci.">
        <title>Complete genome sequence of the sulfate-reducing firmicute Desulfotomaculum ruminis type strain (DL(T)).</title>
        <authorList>
            <person name="Spring S."/>
            <person name="Visser M."/>
            <person name="Lu M."/>
            <person name="Copeland A."/>
            <person name="Lapidus A."/>
            <person name="Lucas S."/>
            <person name="Cheng J.F."/>
            <person name="Han C."/>
            <person name="Tapia R."/>
            <person name="Goodwin L.A."/>
            <person name="Pitluck S."/>
            <person name="Ivanova N."/>
            <person name="Land M."/>
            <person name="Hauser L."/>
            <person name="Larimer F."/>
            <person name="Rohde M."/>
            <person name="Goker M."/>
            <person name="Detter J.C."/>
            <person name="Kyrpides N.C."/>
            <person name="Woyke T."/>
            <person name="Schaap P.J."/>
            <person name="Plugge C.M."/>
            <person name="Muyzer G."/>
            <person name="Kuever J."/>
            <person name="Pereira I.A."/>
            <person name="Parshina S.N."/>
            <person name="Bernier-Latmani R."/>
            <person name="Stams A.J."/>
            <person name="Klenk H.P."/>
        </authorList>
    </citation>
    <scope>NUCLEOTIDE SEQUENCE [LARGE SCALE GENOMIC DNA]</scope>
    <source>
        <strain evidence="3">ATCC 23193 / DSM 2154 / NCIB 8452 / DL</strain>
    </source>
</reference>
<evidence type="ECO:0000313" key="3">
    <source>
        <dbReference type="Proteomes" id="UP000009234"/>
    </source>
</evidence>
<organism evidence="2 3">
    <name type="scientific">Desulforamulus ruminis (strain ATCC 23193 / DSM 2154 / NCIMB 8452 / DL)</name>
    <name type="common">Desulfotomaculum ruminis</name>
    <dbReference type="NCBI Taxonomy" id="696281"/>
    <lineage>
        <taxon>Bacteria</taxon>
        <taxon>Bacillati</taxon>
        <taxon>Bacillota</taxon>
        <taxon>Clostridia</taxon>
        <taxon>Eubacteriales</taxon>
        <taxon>Peptococcaceae</taxon>
        <taxon>Desulforamulus</taxon>
    </lineage>
</organism>
<dbReference type="STRING" id="696281.Desru_1467"/>
<keyword evidence="3" id="KW-1185">Reference proteome</keyword>
<keyword evidence="1" id="KW-1133">Transmembrane helix</keyword>
<dbReference type="Pfam" id="PF12730">
    <property type="entry name" value="ABC2_membrane_4"/>
    <property type="match status" value="1"/>
</dbReference>
<feature type="transmembrane region" description="Helical" evidence="1">
    <location>
        <begin position="99"/>
        <end position="124"/>
    </location>
</feature>
<keyword evidence="1" id="KW-0472">Membrane</keyword>
<dbReference type="EMBL" id="CP002780">
    <property type="protein sequence ID" value="AEG59733.1"/>
    <property type="molecule type" value="Genomic_DNA"/>
</dbReference>
<gene>
    <name evidence="2" type="ordered locus">Desru_1467</name>
</gene>